<proteinExistence type="predicted"/>
<keyword evidence="2" id="KW-1185">Reference proteome</keyword>
<dbReference type="Gramene" id="PGSC0003DMT400076596">
    <property type="protein sequence ID" value="PGSC0003DMT400076596"/>
    <property type="gene ID" value="PGSC0003DMG400029783"/>
</dbReference>
<protein>
    <submittedName>
        <fullName evidence="1">Uncharacterized protein</fullName>
    </submittedName>
</protein>
<evidence type="ECO:0000313" key="1">
    <source>
        <dbReference type="EnsemblPlants" id="PGSC0003DMT400076596"/>
    </source>
</evidence>
<sequence length="50" mass="5775">MVKKNTKTRRIRWLNKIKSCTCPCSSKKVVFSFGDSVHLNELITFLTLCV</sequence>
<name>M1CX18_SOLTU</name>
<dbReference type="InParanoid" id="M1CX18"/>
<dbReference type="HOGENOM" id="CLU_3128006_0_0_1"/>
<dbReference type="EnsemblPlants" id="PGSC0003DMT400076596">
    <property type="protein sequence ID" value="PGSC0003DMT400076596"/>
    <property type="gene ID" value="PGSC0003DMG400029783"/>
</dbReference>
<evidence type="ECO:0000313" key="2">
    <source>
        <dbReference type="Proteomes" id="UP000011115"/>
    </source>
</evidence>
<organism evidence="1 2">
    <name type="scientific">Solanum tuberosum</name>
    <name type="common">Potato</name>
    <dbReference type="NCBI Taxonomy" id="4113"/>
    <lineage>
        <taxon>Eukaryota</taxon>
        <taxon>Viridiplantae</taxon>
        <taxon>Streptophyta</taxon>
        <taxon>Embryophyta</taxon>
        <taxon>Tracheophyta</taxon>
        <taxon>Spermatophyta</taxon>
        <taxon>Magnoliopsida</taxon>
        <taxon>eudicotyledons</taxon>
        <taxon>Gunneridae</taxon>
        <taxon>Pentapetalae</taxon>
        <taxon>asterids</taxon>
        <taxon>lamiids</taxon>
        <taxon>Solanales</taxon>
        <taxon>Solanaceae</taxon>
        <taxon>Solanoideae</taxon>
        <taxon>Solaneae</taxon>
        <taxon>Solanum</taxon>
    </lineage>
</organism>
<reference evidence="2" key="1">
    <citation type="journal article" date="2011" name="Nature">
        <title>Genome sequence and analysis of the tuber crop potato.</title>
        <authorList>
            <consortium name="The Potato Genome Sequencing Consortium"/>
        </authorList>
    </citation>
    <scope>NUCLEOTIDE SEQUENCE [LARGE SCALE GENOMIC DNA]</scope>
    <source>
        <strain evidence="2">cv. DM1-3 516 R44</strain>
    </source>
</reference>
<dbReference type="Proteomes" id="UP000011115">
    <property type="component" value="Unassembled WGS sequence"/>
</dbReference>
<reference evidence="1" key="2">
    <citation type="submission" date="2015-06" db="UniProtKB">
        <authorList>
            <consortium name="EnsemblPlants"/>
        </authorList>
    </citation>
    <scope>IDENTIFICATION</scope>
    <source>
        <strain evidence="1">DM1-3 516 R44</strain>
    </source>
</reference>
<accession>M1CX18</accession>
<dbReference type="AlphaFoldDB" id="M1CX18"/>
<dbReference type="PaxDb" id="4113-PGSC0003DMT400076596"/>